<evidence type="ECO:0000313" key="11">
    <source>
        <dbReference type="EMBL" id="GEB35383.1"/>
    </source>
</evidence>
<dbReference type="GO" id="GO:0015833">
    <property type="term" value="P:peptide transport"/>
    <property type="evidence" value="ECO:0007669"/>
    <property type="project" value="InterPro"/>
</dbReference>
<feature type="transmembrane region" description="Helical" evidence="7">
    <location>
        <begin position="390"/>
        <end position="410"/>
    </location>
</feature>
<dbReference type="Pfam" id="PF00144">
    <property type="entry name" value="Beta-lactamase"/>
    <property type="match status" value="1"/>
</dbReference>
<accession>A0A4Y3PPP4</accession>
<keyword evidence="5 7" id="KW-1133">Transmembrane helix</keyword>
<dbReference type="PROSITE" id="PS50893">
    <property type="entry name" value="ABC_TRANSPORTER_2"/>
    <property type="match status" value="1"/>
</dbReference>
<dbReference type="GO" id="GO:0140359">
    <property type="term" value="F:ABC-type transporter activity"/>
    <property type="evidence" value="ECO:0007669"/>
    <property type="project" value="InterPro"/>
</dbReference>
<dbReference type="RefSeq" id="WP_122966453.1">
    <property type="nucleotide sequence ID" value="NZ_BJMH01000039.1"/>
</dbReference>
<dbReference type="PROSITE" id="PS50929">
    <property type="entry name" value="ABC_TM1F"/>
    <property type="match status" value="1"/>
</dbReference>
<keyword evidence="8" id="KW-0732">Signal</keyword>
<dbReference type="InterPro" id="IPR001466">
    <property type="entry name" value="Beta-lactam-related"/>
</dbReference>
<dbReference type="GO" id="GO:1904680">
    <property type="term" value="F:peptide transmembrane transporter activity"/>
    <property type="evidence" value="ECO:0007669"/>
    <property type="project" value="InterPro"/>
</dbReference>
<feature type="transmembrane region" description="Helical" evidence="7">
    <location>
        <begin position="754"/>
        <end position="772"/>
    </location>
</feature>
<keyword evidence="3" id="KW-0547">Nucleotide-binding</keyword>
<feature type="transmembrane region" description="Helical" evidence="7">
    <location>
        <begin position="431"/>
        <end position="451"/>
    </location>
</feature>
<dbReference type="Gene3D" id="1.20.1560.10">
    <property type="entry name" value="ABC transporter type 1, transmembrane domain"/>
    <property type="match status" value="1"/>
</dbReference>
<proteinExistence type="predicted"/>
<dbReference type="GO" id="GO:0005886">
    <property type="term" value="C:plasma membrane"/>
    <property type="evidence" value="ECO:0007669"/>
    <property type="project" value="UniProtKB-SubCell"/>
</dbReference>
<comment type="caution">
    <text evidence="11">The sequence shown here is derived from an EMBL/GenBank/DDBJ whole genome shotgun (WGS) entry which is preliminary data.</text>
</comment>
<feature type="transmembrane region" description="Helical" evidence="7">
    <location>
        <begin position="504"/>
        <end position="525"/>
    </location>
</feature>
<dbReference type="PANTHER" id="PTHR46825">
    <property type="entry name" value="D-ALANYL-D-ALANINE-CARBOXYPEPTIDASE/ENDOPEPTIDASE AMPH"/>
    <property type="match status" value="1"/>
</dbReference>
<feature type="domain" description="ABC transporter" evidence="9">
    <location>
        <begin position="820"/>
        <end position="1028"/>
    </location>
</feature>
<dbReference type="InterPro" id="IPR012338">
    <property type="entry name" value="Beta-lactam/transpept-like"/>
</dbReference>
<feature type="transmembrane region" description="Helical" evidence="7">
    <location>
        <begin position="471"/>
        <end position="492"/>
    </location>
</feature>
<feature type="transmembrane region" description="Helical" evidence="7">
    <location>
        <begin position="537"/>
        <end position="553"/>
    </location>
</feature>
<evidence type="ECO:0000256" key="4">
    <source>
        <dbReference type="ARBA" id="ARBA00022840"/>
    </source>
</evidence>
<dbReference type="Gene3D" id="3.40.710.10">
    <property type="entry name" value="DD-peptidase/beta-lactamase superfamily"/>
    <property type="match status" value="1"/>
</dbReference>
<name>A0A4Y3PPP4_BREPA</name>
<dbReference type="InterPro" id="IPR036640">
    <property type="entry name" value="ABC1_TM_sf"/>
</dbReference>
<dbReference type="EMBL" id="BJMH01000039">
    <property type="protein sequence ID" value="GEB35383.1"/>
    <property type="molecule type" value="Genomic_DNA"/>
</dbReference>
<keyword evidence="6 7" id="KW-0472">Membrane</keyword>
<keyword evidence="2 7" id="KW-0812">Transmembrane</keyword>
<dbReference type="SUPFAM" id="SSF56601">
    <property type="entry name" value="beta-lactamase/transpeptidase-like"/>
    <property type="match status" value="1"/>
</dbReference>
<dbReference type="InterPro" id="IPR050491">
    <property type="entry name" value="AmpC-like"/>
</dbReference>
<dbReference type="SMART" id="SM00382">
    <property type="entry name" value="AAA"/>
    <property type="match status" value="1"/>
</dbReference>
<dbReference type="Proteomes" id="UP000316882">
    <property type="component" value="Unassembled WGS sequence"/>
</dbReference>
<evidence type="ECO:0000256" key="3">
    <source>
        <dbReference type="ARBA" id="ARBA00022741"/>
    </source>
</evidence>
<feature type="transmembrane region" description="Helical" evidence="7">
    <location>
        <begin position="637"/>
        <end position="656"/>
    </location>
</feature>
<dbReference type="InterPro" id="IPR003593">
    <property type="entry name" value="AAA+_ATPase"/>
</dbReference>
<feature type="domain" description="ABC transmembrane type-1" evidence="10">
    <location>
        <begin position="507"/>
        <end position="780"/>
    </location>
</feature>
<dbReference type="GO" id="GO:0005524">
    <property type="term" value="F:ATP binding"/>
    <property type="evidence" value="ECO:0007669"/>
    <property type="project" value="UniProtKB-KW"/>
</dbReference>
<dbReference type="SUPFAM" id="SSF52540">
    <property type="entry name" value="P-loop containing nucleoside triphosphate hydrolases"/>
    <property type="match status" value="1"/>
</dbReference>
<gene>
    <name evidence="11" type="ORF">BPA01_49630</name>
</gene>
<dbReference type="SUPFAM" id="SSF90123">
    <property type="entry name" value="ABC transporter transmembrane region"/>
    <property type="match status" value="1"/>
</dbReference>
<evidence type="ECO:0000256" key="6">
    <source>
        <dbReference type="ARBA" id="ARBA00023136"/>
    </source>
</evidence>
<dbReference type="InterPro" id="IPR005898">
    <property type="entry name" value="Cyc_pep_transpt_SyrD/YojI"/>
</dbReference>
<sequence>MRKGIAAWLVLLLLTMTFPWKLQAETAATTSLDEQKIAAIEAWIEEKMQDGKIPGASVVIVKGEETIYNRGFGYADVAAQRPVTTQTLFELGSTSKAFTGLIILALEEQGLLSLQDPVQKYLPWFQMKDARGNTPPITLEQLLHHTSGIPFRSIGEIPAGEEADALERTVRAAAGQTLDFSPGERFLYASINYDVLGLVVEKVTGKSFEQVAKDNVLTPLGMQHSYLFRQEAEQHEMAKGYKIGFLGAREYEAPVYRGNTPAGYIISNSEDMAIWLKKQLGSGANEQVSSELIRRSHQPDRSVFPGGDGSSYAAGWFVYQKGSGELSHGGSNPNYSSSVVIRPGEQLGVAVLTNINSAHTQAMGQGIMEILQGKQPPENVSDLYSSVDKVAVVILCIAIPLIAVTAWFAAKALGEIARKQRRPSAGFVKNAYRFAVLLVCLGLCGYCFWQIPSVLFDGLSWSFVDVWAPASFVVAILSLFVGIVLFSVYYWMTVVFPKANDRTFFPIIVLSTVSGLGNALIIFIINEALNHTDRFQGGLFSFFIMGILIYVCGQRLVRAKLITITNEMVFQKRTELIDKILNSPYQNIEAIEKERIYSVLNNDTETISGVSNILIFGVTSLVTLLCCFIYLGMVNLYGLLISIVVILVAAGLYFLAGRYANRVWEETRDIQNAFFKFINHMIGGFKELSIHKGKKGQFQQELQQSCDTYRIKRIQGDLSFANVFVMGELLFTFVIGVVAFIFPVVFTDIASSSLRAYIFVFLYMTGPVHGVLDAIPNFIRVRISWNRLNELSRQLEVGEDKQEGQKIEALPSGEDIHLEARAVEYHYKNAEGEQFTVGPVNLSFHSGQVTFITGGNGSGKSTLGKLLVGLYKPDRGELLVNGQRQEELGQHFAAIFSDFHLFEKLYGINVNQKEQEIQEYLLKLGIDHKLHIQNGGFSTVNLSTGQRKRLALLVSCMEDRPVYFFDEWAADQDPEFREYFYNTLLPEMKQKGKCVIAITHDDRYFHVADQLLKMEVGQIAHEHVKQHA</sequence>
<feature type="chain" id="PRO_5023014155" description="Peptide ABC transporter" evidence="8">
    <location>
        <begin position="25"/>
        <end position="1028"/>
    </location>
</feature>
<reference evidence="11 12" key="1">
    <citation type="submission" date="2019-06" db="EMBL/GenBank/DDBJ databases">
        <title>Whole genome shotgun sequence of Brevibacillus parabrevis NBRC 12334.</title>
        <authorList>
            <person name="Hosoyama A."/>
            <person name="Uohara A."/>
            <person name="Ohji S."/>
            <person name="Ichikawa N."/>
        </authorList>
    </citation>
    <scope>NUCLEOTIDE SEQUENCE [LARGE SCALE GENOMIC DNA]</scope>
    <source>
        <strain evidence="11 12">NBRC 12334</strain>
    </source>
</reference>
<evidence type="ECO:0000256" key="7">
    <source>
        <dbReference type="SAM" id="Phobius"/>
    </source>
</evidence>
<comment type="subcellular location">
    <subcellularLocation>
        <location evidence="1">Cell membrane</location>
        <topology evidence="1">Multi-pass membrane protein</topology>
    </subcellularLocation>
</comment>
<dbReference type="NCBIfam" id="TIGR01194">
    <property type="entry name" value="cyc_pep_trnsptr"/>
    <property type="match status" value="1"/>
</dbReference>
<evidence type="ECO:0008006" key="13">
    <source>
        <dbReference type="Google" id="ProtNLM"/>
    </source>
</evidence>
<keyword evidence="4" id="KW-0067">ATP-binding</keyword>
<evidence type="ECO:0000256" key="8">
    <source>
        <dbReference type="SAM" id="SignalP"/>
    </source>
</evidence>
<feature type="transmembrane region" description="Helical" evidence="7">
    <location>
        <begin position="720"/>
        <end position="742"/>
    </location>
</feature>
<feature type="signal peptide" evidence="8">
    <location>
        <begin position="1"/>
        <end position="24"/>
    </location>
</feature>
<dbReference type="GO" id="GO:0016887">
    <property type="term" value="F:ATP hydrolysis activity"/>
    <property type="evidence" value="ECO:0007669"/>
    <property type="project" value="InterPro"/>
</dbReference>
<evidence type="ECO:0000256" key="5">
    <source>
        <dbReference type="ARBA" id="ARBA00022989"/>
    </source>
</evidence>
<evidence type="ECO:0000259" key="9">
    <source>
        <dbReference type="PROSITE" id="PS50893"/>
    </source>
</evidence>
<dbReference type="InterPro" id="IPR003439">
    <property type="entry name" value="ABC_transporter-like_ATP-bd"/>
</dbReference>
<dbReference type="Gene3D" id="3.40.50.300">
    <property type="entry name" value="P-loop containing nucleotide triphosphate hydrolases"/>
    <property type="match status" value="1"/>
</dbReference>
<dbReference type="InterPro" id="IPR011527">
    <property type="entry name" value="ABC1_TM_dom"/>
</dbReference>
<evidence type="ECO:0000313" key="12">
    <source>
        <dbReference type="Proteomes" id="UP000316882"/>
    </source>
</evidence>
<dbReference type="STRING" id="54914.AV540_11590"/>
<evidence type="ECO:0000259" key="10">
    <source>
        <dbReference type="PROSITE" id="PS50929"/>
    </source>
</evidence>
<evidence type="ECO:0000256" key="2">
    <source>
        <dbReference type="ARBA" id="ARBA00022692"/>
    </source>
</evidence>
<dbReference type="AlphaFoldDB" id="A0A4Y3PPP4"/>
<protein>
    <recommendedName>
        <fullName evidence="13">Peptide ABC transporter</fullName>
    </recommendedName>
</protein>
<organism evidence="11 12">
    <name type="scientific">Brevibacillus parabrevis</name>
    <dbReference type="NCBI Taxonomy" id="54914"/>
    <lineage>
        <taxon>Bacteria</taxon>
        <taxon>Bacillati</taxon>
        <taxon>Bacillota</taxon>
        <taxon>Bacilli</taxon>
        <taxon>Bacillales</taxon>
        <taxon>Paenibacillaceae</taxon>
        <taxon>Brevibacillus</taxon>
    </lineage>
</organism>
<feature type="transmembrane region" description="Helical" evidence="7">
    <location>
        <begin position="613"/>
        <end position="631"/>
    </location>
</feature>
<keyword evidence="12" id="KW-1185">Reference proteome</keyword>
<evidence type="ECO:0000256" key="1">
    <source>
        <dbReference type="ARBA" id="ARBA00004651"/>
    </source>
</evidence>
<dbReference type="Pfam" id="PF00005">
    <property type="entry name" value="ABC_tran"/>
    <property type="match status" value="1"/>
</dbReference>
<dbReference type="PANTHER" id="PTHR46825:SF11">
    <property type="entry name" value="PENICILLIN-BINDING PROTEIN 4"/>
    <property type="match status" value="1"/>
</dbReference>
<dbReference type="InterPro" id="IPR027417">
    <property type="entry name" value="P-loop_NTPase"/>
</dbReference>